<accession>A0ABR4ZHB2</accession>
<keyword evidence="4" id="KW-1185">Reference proteome</keyword>
<dbReference type="Gene3D" id="3.30.70.270">
    <property type="match status" value="1"/>
</dbReference>
<keyword evidence="1" id="KW-0812">Transmembrane</keyword>
<organism evidence="3 4">
    <name type="scientific">Nocardia vulneris</name>
    <dbReference type="NCBI Taxonomy" id="1141657"/>
    <lineage>
        <taxon>Bacteria</taxon>
        <taxon>Bacillati</taxon>
        <taxon>Actinomycetota</taxon>
        <taxon>Actinomycetes</taxon>
        <taxon>Mycobacteriales</taxon>
        <taxon>Nocardiaceae</taxon>
        <taxon>Nocardia</taxon>
    </lineage>
</organism>
<protein>
    <recommendedName>
        <fullName evidence="2">GGDEF domain-containing protein</fullName>
    </recommendedName>
</protein>
<evidence type="ECO:0000313" key="4">
    <source>
        <dbReference type="Proteomes" id="UP000031364"/>
    </source>
</evidence>
<dbReference type="RefSeq" id="WP_052280516.1">
    <property type="nucleotide sequence ID" value="NZ_BDCI01000029.1"/>
</dbReference>
<dbReference type="SMART" id="SM00267">
    <property type="entry name" value="GGDEF"/>
    <property type="match status" value="1"/>
</dbReference>
<dbReference type="PANTHER" id="PTHR45138:SF9">
    <property type="entry name" value="DIGUANYLATE CYCLASE DGCM-RELATED"/>
    <property type="match status" value="1"/>
</dbReference>
<feature type="transmembrane region" description="Helical" evidence="1">
    <location>
        <begin position="30"/>
        <end position="53"/>
    </location>
</feature>
<name>A0ABR4ZHB2_9NOCA</name>
<reference evidence="3 4" key="1">
    <citation type="journal article" date="2014" name="Int. J. Syst. Evol. Microbiol.">
        <title>Nocardia vulneris sp. nov., isolated from wounds of human patients in North America.</title>
        <authorList>
            <person name="Lasker B.A."/>
            <person name="Bell M."/>
            <person name="Klenk H.P."/>
            <person name="Sproer C."/>
            <person name="Schumann C."/>
            <person name="Schumann P."/>
            <person name="Brown J.M."/>
        </authorList>
    </citation>
    <scope>NUCLEOTIDE SEQUENCE [LARGE SCALE GENOMIC DNA]</scope>
    <source>
        <strain evidence="3 4">W9851</strain>
    </source>
</reference>
<dbReference type="CDD" id="cd01949">
    <property type="entry name" value="GGDEF"/>
    <property type="match status" value="1"/>
</dbReference>
<dbReference type="PANTHER" id="PTHR45138">
    <property type="entry name" value="REGULATORY COMPONENTS OF SENSORY TRANSDUCTION SYSTEM"/>
    <property type="match status" value="1"/>
</dbReference>
<feature type="transmembrane region" description="Helical" evidence="1">
    <location>
        <begin position="140"/>
        <end position="161"/>
    </location>
</feature>
<dbReference type="InterPro" id="IPR043128">
    <property type="entry name" value="Rev_trsase/Diguanyl_cyclase"/>
</dbReference>
<dbReference type="InterPro" id="IPR000160">
    <property type="entry name" value="GGDEF_dom"/>
</dbReference>
<dbReference type="EMBL" id="JNFP01000013">
    <property type="protein sequence ID" value="KIA64500.1"/>
    <property type="molecule type" value="Genomic_DNA"/>
</dbReference>
<feature type="transmembrane region" description="Helical" evidence="1">
    <location>
        <begin position="173"/>
        <end position="194"/>
    </location>
</feature>
<dbReference type="SUPFAM" id="SSF55073">
    <property type="entry name" value="Nucleotide cyclase"/>
    <property type="match status" value="1"/>
</dbReference>
<keyword evidence="1" id="KW-0472">Membrane</keyword>
<keyword evidence="1" id="KW-1133">Transmembrane helix</keyword>
<dbReference type="Pfam" id="PF00990">
    <property type="entry name" value="GGDEF"/>
    <property type="match status" value="1"/>
</dbReference>
<feature type="transmembrane region" description="Helical" evidence="1">
    <location>
        <begin position="65"/>
        <end position="84"/>
    </location>
</feature>
<dbReference type="Proteomes" id="UP000031364">
    <property type="component" value="Unassembled WGS sequence"/>
</dbReference>
<evidence type="ECO:0000256" key="1">
    <source>
        <dbReference type="SAM" id="Phobius"/>
    </source>
</evidence>
<evidence type="ECO:0000259" key="2">
    <source>
        <dbReference type="PROSITE" id="PS50887"/>
    </source>
</evidence>
<evidence type="ECO:0000313" key="3">
    <source>
        <dbReference type="EMBL" id="KIA64500.1"/>
    </source>
</evidence>
<sequence length="377" mass="40460">MTDIRRIFRAWWRERVDYRWLVETFASHSALAALKLMVGTAGLVMMAITLLALVSHAGQAGPVGVTQAIAVSVLAGLWTLRWWLLPWPSERESLVWVAAIDIGITANNILVQDRLLGALGIVLLATTGGYVTIFHGPRILAWHLGWSLLSIVLLAVLLVIGKPGDNAHATGDPALAVGVVLANLAVTGVVLPVVQFCHWLLRLDALSDPLTRLLNRRGLDSRLAQYAHRGQGGPVYVVIIDLDRFKAVNDTAGHSLGDEVLVRTADCLRAAVPPDAVVARTGGDEFVVVGTLRAEALEVLAERMRHAIAATDTLPIPITASIGTAISDQNAVSDQNAETSMRDLFRRADSAMYRAKQLGGNTVIAGRPDGAAQMVLD</sequence>
<gene>
    <name evidence="3" type="ORF">FG87_13165</name>
</gene>
<feature type="transmembrane region" description="Helical" evidence="1">
    <location>
        <begin position="115"/>
        <end position="133"/>
    </location>
</feature>
<dbReference type="InterPro" id="IPR029787">
    <property type="entry name" value="Nucleotide_cyclase"/>
</dbReference>
<feature type="domain" description="GGDEF" evidence="2">
    <location>
        <begin position="233"/>
        <end position="368"/>
    </location>
</feature>
<comment type="caution">
    <text evidence="3">The sequence shown here is derived from an EMBL/GenBank/DDBJ whole genome shotgun (WGS) entry which is preliminary data.</text>
</comment>
<dbReference type="PROSITE" id="PS50887">
    <property type="entry name" value="GGDEF"/>
    <property type="match status" value="1"/>
</dbReference>
<dbReference type="InterPro" id="IPR050469">
    <property type="entry name" value="Diguanylate_Cyclase"/>
</dbReference>
<proteinExistence type="predicted"/>
<dbReference type="NCBIfam" id="TIGR00254">
    <property type="entry name" value="GGDEF"/>
    <property type="match status" value="1"/>
</dbReference>